<dbReference type="InterPro" id="IPR036388">
    <property type="entry name" value="WH-like_DNA-bd_sf"/>
</dbReference>
<comment type="caution">
    <text evidence="1">The sequence shown here is derived from an EMBL/GenBank/DDBJ whole genome shotgun (WGS) entry which is preliminary data.</text>
</comment>
<dbReference type="Gene3D" id="1.10.10.10">
    <property type="entry name" value="Winged helix-like DNA-binding domain superfamily/Winged helix DNA-binding domain"/>
    <property type="match status" value="1"/>
</dbReference>
<reference evidence="1" key="1">
    <citation type="journal article" date="2014" name="Front. Microbiol.">
        <title>High frequency of phylogenetically diverse reductive dehalogenase-homologous genes in deep subseafloor sedimentary metagenomes.</title>
        <authorList>
            <person name="Kawai M."/>
            <person name="Futagami T."/>
            <person name="Toyoda A."/>
            <person name="Takaki Y."/>
            <person name="Nishi S."/>
            <person name="Hori S."/>
            <person name="Arai W."/>
            <person name="Tsubouchi T."/>
            <person name="Morono Y."/>
            <person name="Uchiyama I."/>
            <person name="Ito T."/>
            <person name="Fujiyama A."/>
            <person name="Inagaki F."/>
            <person name="Takami H."/>
        </authorList>
    </citation>
    <scope>NUCLEOTIDE SEQUENCE</scope>
    <source>
        <strain evidence="1">Expedition CK06-06</strain>
    </source>
</reference>
<proteinExistence type="predicted"/>
<evidence type="ECO:0008006" key="2">
    <source>
        <dbReference type="Google" id="ProtNLM"/>
    </source>
</evidence>
<organism evidence="1">
    <name type="scientific">marine sediment metagenome</name>
    <dbReference type="NCBI Taxonomy" id="412755"/>
    <lineage>
        <taxon>unclassified sequences</taxon>
        <taxon>metagenomes</taxon>
        <taxon>ecological metagenomes</taxon>
    </lineage>
</organism>
<dbReference type="EMBL" id="BARV01034090">
    <property type="protein sequence ID" value="GAI56851.1"/>
    <property type="molecule type" value="Genomic_DNA"/>
</dbReference>
<gene>
    <name evidence="1" type="ORF">S06H3_53464</name>
</gene>
<dbReference type="InterPro" id="IPR007367">
    <property type="entry name" value="DUF433"/>
</dbReference>
<protein>
    <recommendedName>
        <fullName evidence="2">DUF433 domain-containing protein</fullName>
    </recommendedName>
</protein>
<accession>X1QPX9</accession>
<name>X1QPX9_9ZZZZ</name>
<sequence>MVWQVLEMLEAGAPVEEIITSFITPLTKEHIKAALNYASIIARGSDNVVIGIEKHKTKIPA</sequence>
<evidence type="ECO:0000313" key="1">
    <source>
        <dbReference type="EMBL" id="GAI56851.1"/>
    </source>
</evidence>
<dbReference type="AlphaFoldDB" id="X1QPX9"/>
<dbReference type="Pfam" id="PF04255">
    <property type="entry name" value="DUF433"/>
    <property type="match status" value="1"/>
</dbReference>